<organism evidence="5 6">
    <name type="scientific">Plasmopara halstedii</name>
    <name type="common">Downy mildew of sunflower</name>
    <dbReference type="NCBI Taxonomy" id="4781"/>
    <lineage>
        <taxon>Eukaryota</taxon>
        <taxon>Sar</taxon>
        <taxon>Stramenopiles</taxon>
        <taxon>Oomycota</taxon>
        <taxon>Peronosporomycetes</taxon>
        <taxon>Peronosporales</taxon>
        <taxon>Peronosporaceae</taxon>
        <taxon>Plasmopara</taxon>
    </lineage>
</organism>
<sequence length="267" mass="30879">MGLRAIFFGGITILATSLVKAHWINLNVSVYPEKPGAVLISPTLMDVDEVQPFYQRKPTTISQESAIKYKPRLYVDEGCHPYPVVQENGSLSEGMQWKNYFRPSCEGSPRGSQIYSRSDWYQGKWAMLYTWYLPMALDSTAWFVDGHRHFWLWVVIWTDSPDPDDSTILAASMSGFGDEIKKYAPLKSKYLIHDKTLKVKSTESRIRKKHGLELTKRVGEFQDLITWEQLSDEARAALSNFHRLEKRANPPIQDKLFYEVLEKSYPF</sequence>
<dbReference type="GO" id="GO:0005576">
    <property type="term" value="C:extracellular region"/>
    <property type="evidence" value="ECO:0007669"/>
    <property type="project" value="UniProtKB-SubCell"/>
</dbReference>
<comment type="subcellular location">
    <subcellularLocation>
        <location evidence="1">Secreted</location>
    </subcellularLocation>
</comment>
<protein>
    <submittedName>
        <fullName evidence="5">NLP-like protein</fullName>
    </submittedName>
</protein>
<reference evidence="6" key="1">
    <citation type="submission" date="2014-09" db="EMBL/GenBank/DDBJ databases">
        <authorList>
            <person name="Sharma Rahul"/>
            <person name="Thines Marco"/>
        </authorList>
    </citation>
    <scope>NUCLEOTIDE SEQUENCE [LARGE SCALE GENOMIC DNA]</scope>
</reference>
<dbReference type="PANTHER" id="PTHR33657">
    <property type="entry name" value="DOMAIN PROTEIN, PUTATIVE (AFU_ORTHOLOGUE AFUA_5G00600)-RELATED"/>
    <property type="match status" value="1"/>
</dbReference>
<evidence type="ECO:0000256" key="1">
    <source>
        <dbReference type="ARBA" id="ARBA00004613"/>
    </source>
</evidence>
<dbReference type="RefSeq" id="XP_024578687.1">
    <property type="nucleotide sequence ID" value="XM_024728185.1"/>
</dbReference>
<dbReference type="AlphaFoldDB" id="A0A0P1AMB0"/>
<proteinExistence type="inferred from homology"/>
<dbReference type="OMA" id="RANPPIQ"/>
<evidence type="ECO:0000256" key="2">
    <source>
        <dbReference type="ARBA" id="ARBA00009520"/>
    </source>
</evidence>
<dbReference type="PANTHER" id="PTHR33657:SF8">
    <property type="entry name" value="DOMAIN PROTEIN, PUTATIVE (AFU_ORTHOLOGUE AFUA_5G00600)-RELATED"/>
    <property type="match status" value="1"/>
</dbReference>
<keyword evidence="6" id="KW-1185">Reference proteome</keyword>
<dbReference type="STRING" id="4781.A0A0P1AMB0"/>
<name>A0A0P1AMB0_PLAHL</name>
<dbReference type="Pfam" id="PF05630">
    <property type="entry name" value="NPP1"/>
    <property type="match status" value="1"/>
</dbReference>
<dbReference type="Proteomes" id="UP000054928">
    <property type="component" value="Unassembled WGS sequence"/>
</dbReference>
<dbReference type="InterPro" id="IPR008701">
    <property type="entry name" value="NPP1"/>
</dbReference>
<dbReference type="OrthoDB" id="93694at2759"/>
<keyword evidence="4" id="KW-0843">Virulence</keyword>
<evidence type="ECO:0000256" key="4">
    <source>
        <dbReference type="ARBA" id="ARBA00023026"/>
    </source>
</evidence>
<keyword evidence="3" id="KW-0964">Secreted</keyword>
<comment type="similarity">
    <text evidence="2">Belongs to the Necrosis inducing protein (NPP1) family.</text>
</comment>
<dbReference type="GeneID" id="36407655"/>
<accession>A0A0P1AMB0</accession>
<evidence type="ECO:0000313" key="6">
    <source>
        <dbReference type="Proteomes" id="UP000054928"/>
    </source>
</evidence>
<evidence type="ECO:0000256" key="3">
    <source>
        <dbReference type="ARBA" id="ARBA00022525"/>
    </source>
</evidence>
<dbReference type="PIRSF" id="PIRSF029958">
    <property type="entry name" value="Necrosis-inducing_protein"/>
    <property type="match status" value="1"/>
</dbReference>
<evidence type="ECO:0000313" key="5">
    <source>
        <dbReference type="EMBL" id="CEG42318.1"/>
    </source>
</evidence>
<dbReference type="EMBL" id="CCYD01000610">
    <property type="protein sequence ID" value="CEG42318.1"/>
    <property type="molecule type" value="Genomic_DNA"/>
</dbReference>